<dbReference type="EMBL" id="JADGJD010000194">
    <property type="protein sequence ID" value="KAJ3053615.1"/>
    <property type="molecule type" value="Genomic_DNA"/>
</dbReference>
<reference evidence="2" key="1">
    <citation type="submission" date="2020-05" db="EMBL/GenBank/DDBJ databases">
        <title>Phylogenomic resolution of chytrid fungi.</title>
        <authorList>
            <person name="Stajich J.E."/>
            <person name="Amses K."/>
            <person name="Simmons R."/>
            <person name="Seto K."/>
            <person name="Myers J."/>
            <person name="Bonds A."/>
            <person name="Quandt C.A."/>
            <person name="Barry K."/>
            <person name="Liu P."/>
            <person name="Grigoriev I."/>
            <person name="Longcore J.E."/>
            <person name="James T.Y."/>
        </authorList>
    </citation>
    <scope>NUCLEOTIDE SEQUENCE</scope>
    <source>
        <strain evidence="2">JEL0318</strain>
    </source>
</reference>
<evidence type="ECO:0000313" key="3">
    <source>
        <dbReference type="Proteomes" id="UP001212841"/>
    </source>
</evidence>
<accession>A0AAD5X3Q9</accession>
<protein>
    <submittedName>
        <fullName evidence="2">Uncharacterized protein</fullName>
    </submittedName>
</protein>
<keyword evidence="3" id="KW-1185">Reference proteome</keyword>
<gene>
    <name evidence="2" type="ORF">HK097_003844</name>
</gene>
<evidence type="ECO:0000256" key="1">
    <source>
        <dbReference type="SAM" id="MobiDB-lite"/>
    </source>
</evidence>
<comment type="caution">
    <text evidence="2">The sequence shown here is derived from an EMBL/GenBank/DDBJ whole genome shotgun (WGS) entry which is preliminary data.</text>
</comment>
<dbReference type="AlphaFoldDB" id="A0AAD5X3Q9"/>
<proteinExistence type="predicted"/>
<name>A0AAD5X3Q9_9FUNG</name>
<feature type="region of interest" description="Disordered" evidence="1">
    <location>
        <begin position="1"/>
        <end position="73"/>
    </location>
</feature>
<evidence type="ECO:0000313" key="2">
    <source>
        <dbReference type="EMBL" id="KAJ3053615.1"/>
    </source>
</evidence>
<feature type="region of interest" description="Disordered" evidence="1">
    <location>
        <begin position="114"/>
        <end position="140"/>
    </location>
</feature>
<sequence>MAKAASSADKRLEEWEKGRGQPAANIADEDEEDPFEASMAGIQKEVTQEEKTSVENSKQTQQKVRRDDLEDEDTMESYFNHMRKKGYDMNKGQPENEIQEALDSDEEVYATARAMEGEEEGAERRKEIEPLAPVGTQIKF</sequence>
<feature type="compositionally biased region" description="Basic and acidic residues" evidence="1">
    <location>
        <begin position="8"/>
        <end position="19"/>
    </location>
</feature>
<dbReference type="Proteomes" id="UP001212841">
    <property type="component" value="Unassembled WGS sequence"/>
</dbReference>
<organism evidence="2 3">
    <name type="scientific">Rhizophlyctis rosea</name>
    <dbReference type="NCBI Taxonomy" id="64517"/>
    <lineage>
        <taxon>Eukaryota</taxon>
        <taxon>Fungi</taxon>
        <taxon>Fungi incertae sedis</taxon>
        <taxon>Chytridiomycota</taxon>
        <taxon>Chytridiomycota incertae sedis</taxon>
        <taxon>Chytridiomycetes</taxon>
        <taxon>Rhizophlyctidales</taxon>
        <taxon>Rhizophlyctidaceae</taxon>
        <taxon>Rhizophlyctis</taxon>
    </lineage>
</organism>